<sequence>MKRRAVVLCLIILWLGVAQPIEASIQSEDLTPNEYEQNKSKERKNKPIGDDTNQPTYSIPEEQKALNFGGEKTFNEKEVERELFQSYSSEETNTITSKADNLQLFSSEVDVRRSVTLVETEETETSAFSMSLLIGSLAVVCIVGLIFVLVAWARMSNPSSNQS</sequence>
<evidence type="ECO:0000313" key="10">
    <source>
        <dbReference type="EMBL" id="KGX91177.1"/>
    </source>
</evidence>
<proteinExistence type="inferred from homology"/>
<evidence type="ECO:0000256" key="4">
    <source>
        <dbReference type="ARBA" id="ARBA00022692"/>
    </source>
</evidence>
<evidence type="ECO:0000256" key="8">
    <source>
        <dbReference type="SAM" id="Phobius"/>
    </source>
</evidence>
<feature type="signal peptide" evidence="9">
    <location>
        <begin position="1"/>
        <end position="23"/>
    </location>
</feature>
<protein>
    <recommendedName>
        <fullName evidence="12">Type VII secretion protein EssA</fullName>
    </recommendedName>
</protein>
<evidence type="ECO:0000256" key="3">
    <source>
        <dbReference type="ARBA" id="ARBA00022475"/>
    </source>
</evidence>
<dbReference type="Proteomes" id="UP000030528">
    <property type="component" value="Unassembled WGS sequence"/>
</dbReference>
<dbReference type="InterPro" id="IPR034026">
    <property type="entry name" value="EssA"/>
</dbReference>
<evidence type="ECO:0000256" key="5">
    <source>
        <dbReference type="ARBA" id="ARBA00022989"/>
    </source>
</evidence>
<dbReference type="OrthoDB" id="2437241at2"/>
<dbReference type="NCBIfam" id="TIGR03927">
    <property type="entry name" value="T7SS_EssA_Firm"/>
    <property type="match status" value="1"/>
</dbReference>
<organism evidence="10 11">
    <name type="scientific">Pontibacillus halophilus JSM 076056 = DSM 19796</name>
    <dbReference type="NCBI Taxonomy" id="1385510"/>
    <lineage>
        <taxon>Bacteria</taxon>
        <taxon>Bacillati</taxon>
        <taxon>Bacillota</taxon>
        <taxon>Bacilli</taxon>
        <taxon>Bacillales</taxon>
        <taxon>Bacillaceae</taxon>
        <taxon>Pontibacillus</taxon>
    </lineage>
</organism>
<comment type="similarity">
    <text evidence="2">Belongs to the EssA family.</text>
</comment>
<dbReference type="EMBL" id="AVPE01000011">
    <property type="protein sequence ID" value="KGX91177.1"/>
    <property type="molecule type" value="Genomic_DNA"/>
</dbReference>
<comment type="caution">
    <text evidence="10">The sequence shown here is derived from an EMBL/GenBank/DDBJ whole genome shotgun (WGS) entry which is preliminary data.</text>
</comment>
<keyword evidence="6 8" id="KW-0472">Membrane</keyword>
<keyword evidence="9" id="KW-0732">Signal</keyword>
<feature type="transmembrane region" description="Helical" evidence="8">
    <location>
        <begin position="127"/>
        <end position="153"/>
    </location>
</feature>
<feature type="chain" id="PRO_5002011452" description="Type VII secretion protein EssA" evidence="9">
    <location>
        <begin position="24"/>
        <end position="163"/>
    </location>
</feature>
<dbReference type="eggNOG" id="ENOG5033N6H">
    <property type="taxonomic scope" value="Bacteria"/>
</dbReference>
<dbReference type="RefSeq" id="WP_026800922.1">
    <property type="nucleotide sequence ID" value="NZ_AULI01000011.1"/>
</dbReference>
<dbReference type="Pfam" id="PF10661">
    <property type="entry name" value="EssA"/>
    <property type="match status" value="1"/>
</dbReference>
<evidence type="ECO:0000256" key="6">
    <source>
        <dbReference type="ARBA" id="ARBA00023136"/>
    </source>
</evidence>
<dbReference type="STRING" id="1385510.GCA_000425205_02596"/>
<evidence type="ECO:0000256" key="1">
    <source>
        <dbReference type="ARBA" id="ARBA00004162"/>
    </source>
</evidence>
<evidence type="ECO:0000313" key="11">
    <source>
        <dbReference type="Proteomes" id="UP000030528"/>
    </source>
</evidence>
<name>A0A0A5I5S1_9BACI</name>
<dbReference type="InterPro" id="IPR018920">
    <property type="entry name" value="EssA/YueC"/>
</dbReference>
<feature type="compositionally biased region" description="Basic and acidic residues" evidence="7">
    <location>
        <begin position="36"/>
        <end position="49"/>
    </location>
</feature>
<evidence type="ECO:0000256" key="2">
    <source>
        <dbReference type="ARBA" id="ARBA00008570"/>
    </source>
</evidence>
<evidence type="ECO:0008006" key="12">
    <source>
        <dbReference type="Google" id="ProtNLM"/>
    </source>
</evidence>
<evidence type="ECO:0000256" key="7">
    <source>
        <dbReference type="SAM" id="MobiDB-lite"/>
    </source>
</evidence>
<keyword evidence="5 8" id="KW-1133">Transmembrane helix</keyword>
<accession>A0A0A5I5S1</accession>
<feature type="region of interest" description="Disordered" evidence="7">
    <location>
        <begin position="32"/>
        <end position="59"/>
    </location>
</feature>
<comment type="subcellular location">
    <subcellularLocation>
        <location evidence="1">Cell membrane</location>
        <topology evidence="1">Single-pass membrane protein</topology>
    </subcellularLocation>
</comment>
<dbReference type="GO" id="GO:0005886">
    <property type="term" value="C:plasma membrane"/>
    <property type="evidence" value="ECO:0007669"/>
    <property type="project" value="UniProtKB-SubCell"/>
</dbReference>
<gene>
    <name evidence="10" type="ORF">N781_05305</name>
</gene>
<keyword evidence="4 8" id="KW-0812">Transmembrane</keyword>
<evidence type="ECO:0000256" key="9">
    <source>
        <dbReference type="SAM" id="SignalP"/>
    </source>
</evidence>
<dbReference type="AlphaFoldDB" id="A0A0A5I5S1"/>
<reference evidence="10 11" key="1">
    <citation type="submission" date="2013-08" db="EMBL/GenBank/DDBJ databases">
        <authorList>
            <person name="Huang J."/>
            <person name="Wang G."/>
        </authorList>
    </citation>
    <scope>NUCLEOTIDE SEQUENCE [LARGE SCALE GENOMIC DNA]</scope>
    <source>
        <strain evidence="10 11">JSM 076056</strain>
    </source>
</reference>
<keyword evidence="11" id="KW-1185">Reference proteome</keyword>
<keyword evidence="3" id="KW-1003">Cell membrane</keyword>